<protein>
    <submittedName>
        <fullName evidence="1">Uncharacterized protein</fullName>
    </submittedName>
</protein>
<dbReference type="EMBL" id="JAMKPW020000015">
    <property type="protein sequence ID" value="KAK8210377.1"/>
    <property type="molecule type" value="Genomic_DNA"/>
</dbReference>
<accession>A0ACC3SGF3</accession>
<dbReference type="Proteomes" id="UP001320706">
    <property type="component" value="Unassembled WGS sequence"/>
</dbReference>
<comment type="caution">
    <text evidence="1">The sequence shown here is derived from an EMBL/GenBank/DDBJ whole genome shotgun (WGS) entry which is preliminary data.</text>
</comment>
<proteinExistence type="predicted"/>
<name>A0ACC3SGF3_9PEZI</name>
<evidence type="ECO:0000313" key="2">
    <source>
        <dbReference type="Proteomes" id="UP001320706"/>
    </source>
</evidence>
<evidence type="ECO:0000313" key="1">
    <source>
        <dbReference type="EMBL" id="KAK8210377.1"/>
    </source>
</evidence>
<sequence>MVSACGLPCANAYSRLSAAGVTTTRGPGLPRHQLAGALSAYWAAVLLANGCAEQAMGDDSGEMLHDVRMDFE</sequence>
<reference evidence="1" key="1">
    <citation type="submission" date="2024-02" db="EMBL/GenBank/DDBJ databases">
        <title>Metagenome Assembled Genome of Zalaria obscura JY119.</title>
        <authorList>
            <person name="Vighnesh L."/>
            <person name="Jagadeeshwari U."/>
            <person name="Venkata Ramana C."/>
            <person name="Sasikala C."/>
        </authorList>
    </citation>
    <scope>NUCLEOTIDE SEQUENCE</scope>
    <source>
        <strain evidence="1">JY119</strain>
    </source>
</reference>
<keyword evidence="2" id="KW-1185">Reference proteome</keyword>
<organism evidence="1 2">
    <name type="scientific">Zalaria obscura</name>
    <dbReference type="NCBI Taxonomy" id="2024903"/>
    <lineage>
        <taxon>Eukaryota</taxon>
        <taxon>Fungi</taxon>
        <taxon>Dikarya</taxon>
        <taxon>Ascomycota</taxon>
        <taxon>Pezizomycotina</taxon>
        <taxon>Dothideomycetes</taxon>
        <taxon>Dothideomycetidae</taxon>
        <taxon>Dothideales</taxon>
        <taxon>Zalariaceae</taxon>
        <taxon>Zalaria</taxon>
    </lineage>
</organism>
<gene>
    <name evidence="1" type="ORF">M8818_003547</name>
</gene>